<name>A0AAE8Y129_9CAUD</name>
<protein>
    <submittedName>
        <fullName evidence="1">Uncharacterized protein</fullName>
    </submittedName>
</protein>
<proteinExistence type="predicted"/>
<dbReference type="EMBL" id="MZ334521">
    <property type="protein sequence ID" value="UBF22618.1"/>
    <property type="molecule type" value="Genomic_DNA"/>
</dbReference>
<accession>A0AAE8Y129</accession>
<reference evidence="1" key="1">
    <citation type="submission" date="2021-05" db="EMBL/GenBank/DDBJ databases">
        <title>Diversity, taxonomy and evolution of archaeal viruses of the class Caudoviricetes.</title>
        <authorList>
            <person name="Liu Y."/>
            <person name="Demina T.A."/>
            <person name="Roux S."/>
            <person name="Aiewsakun P."/>
            <person name="Kazlauskas D."/>
            <person name="Simmonds P."/>
            <person name="Prangishvili D."/>
            <person name="Oksanen H.M."/>
            <person name="Krupovic M."/>
        </authorList>
    </citation>
    <scope>NUCLEOTIDE SEQUENCE</scope>
    <source>
        <strain evidence="1">HRTV-25/14</strain>
    </source>
</reference>
<keyword evidence="2" id="KW-1185">Reference proteome</keyword>
<gene>
    <name evidence="1" type="ORF">HRTV-25_gp37</name>
</gene>
<sequence>MIDPLPVDWLFTQRVPLVWFLIALLTHPATWAERGLGFLKSTAGREK</sequence>
<evidence type="ECO:0000313" key="2">
    <source>
        <dbReference type="Proteomes" id="UP000827232"/>
    </source>
</evidence>
<organism evidence="1 2">
    <name type="scientific">Halorubrum tailed virus 25</name>
    <dbReference type="NCBI Taxonomy" id="2878006"/>
    <lineage>
        <taxon>Viruses</taxon>
        <taxon>Duplodnaviria</taxon>
        <taxon>Heunggongvirae</taxon>
        <taxon>Uroviricota</taxon>
        <taxon>Caudoviricetes</taxon>
        <taxon>Thumleimavirales</taxon>
        <taxon>Hafunaviridae</taxon>
        <taxon>Laminvirus</taxon>
        <taxon>Laminvirus thailandense</taxon>
        <taxon>Laminvirus HRTV25</taxon>
    </lineage>
</organism>
<evidence type="ECO:0000313" key="1">
    <source>
        <dbReference type="EMBL" id="UBF22618.1"/>
    </source>
</evidence>
<dbReference type="Proteomes" id="UP000827232">
    <property type="component" value="Segment"/>
</dbReference>